<keyword evidence="4" id="KW-1185">Reference proteome</keyword>
<evidence type="ECO:0000256" key="2">
    <source>
        <dbReference type="SAM" id="SignalP"/>
    </source>
</evidence>
<organism evidence="3 4">
    <name type="scientific">Novosphingobium aromaticivorans (strain ATCC 700278 / DSM 12444 / CCUG 56034 / CIP 105152 / NBRC 16084 / F199)</name>
    <dbReference type="NCBI Taxonomy" id="279238"/>
    <lineage>
        <taxon>Bacteria</taxon>
        <taxon>Pseudomonadati</taxon>
        <taxon>Pseudomonadota</taxon>
        <taxon>Alphaproteobacteria</taxon>
        <taxon>Sphingomonadales</taxon>
        <taxon>Sphingomonadaceae</taxon>
        <taxon>Novosphingobium</taxon>
    </lineage>
</organism>
<reference evidence="4" key="1">
    <citation type="submission" date="2006-01" db="EMBL/GenBank/DDBJ databases">
        <title>Complete sequence of Novosphingobium aromaticivorans DSM 12444.</title>
        <authorList>
            <consortium name="US DOE Joint Genome Institute"/>
            <person name="Copeland A."/>
            <person name="Lucas S."/>
            <person name="Lapidus A."/>
            <person name="Barry K."/>
            <person name="Detter J.C."/>
            <person name="Glavina T."/>
            <person name="Hammon N."/>
            <person name="Israni S."/>
            <person name="Pitluck S."/>
            <person name="Chain P."/>
            <person name="Malfatti S."/>
            <person name="Shin M."/>
            <person name="Vergez L."/>
            <person name="Schmutz J."/>
            <person name="Larimer F."/>
            <person name="Land M."/>
            <person name="Kyrpides N."/>
            <person name="Ivanova N."/>
            <person name="Fredrickson J."/>
            <person name="Balkwill D."/>
            <person name="Romine M.F."/>
            <person name="Richardson P."/>
        </authorList>
    </citation>
    <scope>NUCLEOTIDE SEQUENCE [LARGE SCALE GENOMIC DNA]</scope>
    <source>
        <strain evidence="4">ATCC 700278 / DSM 12444 / CCUG 56034 / CIP 105152 / NBRC 16084 / F199</strain>
    </source>
</reference>
<sequence>MSPLRTVLFAGAALISIPVAAQEAQDPHAGHDMSQMQGSAESSMEGMDHSGHDMQSMEGMESMEGMDHSMHQQPAQDAATTDQSAHSAHAGHGAASSTDGDEVGNAPPPPVPTDHPADAFWDPARMASARAALSQEGRFFGNALIADRMEYRAVKGKDGYAWQAMGWIGGDIDRLAIETEGEGAFGEPLETGEARAAWRHALDPWWNFELGARQDFGHGPDRTYAVIGIEGLAPYWFEVGAHAFVSTKGDVHFRLEAEHDMRLTQRLILQPSVEIDAAVQDVPELGIGAGLEKIELGGRLRYEFAREFAPYVGVHWERKLGETARLTRADGESPSQVSAVVGIRAWF</sequence>
<dbReference type="RefSeq" id="WP_011446569.1">
    <property type="nucleotide sequence ID" value="NC_007794.1"/>
</dbReference>
<dbReference type="STRING" id="279238.Saro_2930"/>
<dbReference type="GO" id="GO:0009279">
    <property type="term" value="C:cell outer membrane"/>
    <property type="evidence" value="ECO:0007669"/>
    <property type="project" value="InterPro"/>
</dbReference>
<dbReference type="AlphaFoldDB" id="Q2G458"/>
<dbReference type="Proteomes" id="UP000009134">
    <property type="component" value="Chromosome"/>
</dbReference>
<protein>
    <submittedName>
        <fullName evidence="3">Copper resistance B</fullName>
    </submittedName>
</protein>
<name>Q2G458_NOVAD</name>
<feature type="region of interest" description="Disordered" evidence="1">
    <location>
        <begin position="25"/>
        <end position="119"/>
    </location>
</feature>
<dbReference type="EMBL" id="CP000248">
    <property type="protein sequence ID" value="ABD27365.1"/>
    <property type="molecule type" value="Genomic_DNA"/>
</dbReference>
<evidence type="ECO:0000313" key="3">
    <source>
        <dbReference type="EMBL" id="ABD27365.1"/>
    </source>
</evidence>
<dbReference type="GO" id="GO:0006878">
    <property type="term" value="P:intracellular copper ion homeostasis"/>
    <property type="evidence" value="ECO:0007669"/>
    <property type="project" value="InterPro"/>
</dbReference>
<dbReference type="GO" id="GO:0005507">
    <property type="term" value="F:copper ion binding"/>
    <property type="evidence" value="ECO:0007669"/>
    <property type="project" value="InterPro"/>
</dbReference>
<keyword evidence="2" id="KW-0732">Signal</keyword>
<proteinExistence type="predicted"/>
<dbReference type="InterPro" id="IPR007939">
    <property type="entry name" value="Cu-R_B_prcur"/>
</dbReference>
<feature type="compositionally biased region" description="Low complexity" evidence="1">
    <location>
        <begin position="71"/>
        <end position="97"/>
    </location>
</feature>
<dbReference type="eggNOG" id="COG3667">
    <property type="taxonomic scope" value="Bacteria"/>
</dbReference>
<gene>
    <name evidence="3" type="ordered locus">Saro_2930</name>
</gene>
<accession>Q2G458</accession>
<dbReference type="HOGENOM" id="CLU_042913_0_2_5"/>
<evidence type="ECO:0000313" key="4">
    <source>
        <dbReference type="Proteomes" id="UP000009134"/>
    </source>
</evidence>
<feature type="compositionally biased region" description="Low complexity" evidence="1">
    <location>
        <begin position="53"/>
        <end position="63"/>
    </location>
</feature>
<dbReference type="Pfam" id="PF05275">
    <property type="entry name" value="CopB"/>
    <property type="match status" value="1"/>
</dbReference>
<feature type="signal peptide" evidence="2">
    <location>
        <begin position="1"/>
        <end position="21"/>
    </location>
</feature>
<feature type="chain" id="PRO_5004208291" evidence="2">
    <location>
        <begin position="22"/>
        <end position="347"/>
    </location>
</feature>
<dbReference type="KEGG" id="nar:Saro_2930"/>
<evidence type="ECO:0000256" key="1">
    <source>
        <dbReference type="SAM" id="MobiDB-lite"/>
    </source>
</evidence>